<dbReference type="AlphaFoldDB" id="A0A6N6MG75"/>
<protein>
    <submittedName>
        <fullName evidence="1">Uncharacterized protein</fullName>
    </submittedName>
</protein>
<reference evidence="1 2" key="1">
    <citation type="submission" date="2019-09" db="EMBL/GenBank/DDBJ databases">
        <title>YIM 132548 draft genome.</title>
        <authorList>
            <person name="Jiang L."/>
        </authorList>
    </citation>
    <scope>NUCLEOTIDE SEQUENCE [LARGE SCALE GENOMIC DNA]</scope>
    <source>
        <strain evidence="1 2">YIM 132548</strain>
    </source>
</reference>
<comment type="caution">
    <text evidence="1">The sequence shown here is derived from an EMBL/GenBank/DDBJ whole genome shotgun (WGS) entry which is preliminary data.</text>
</comment>
<gene>
    <name evidence="1" type="ORF">F6X51_26315</name>
</gene>
<accession>A0A6N6MG75</accession>
<dbReference type="Proteomes" id="UP000441523">
    <property type="component" value="Unassembled WGS sequence"/>
</dbReference>
<sequence>MSRLHYQIFFQGTNSPGMDVGDYARTLVSSGSIPVTDSMSAAVDVPEVPYTIQAIAIAVFKVLGPDAVYVQFAKRGQGAPAGTGAHAVADAFPRMLLDEVDGARTIVLPQQGRFAAVQAAAL</sequence>
<name>A0A6N6MG75_9HYPH</name>
<proteinExistence type="predicted"/>
<organism evidence="1 2">
    <name type="scientific">Methylobacterium planeticum</name>
    <dbReference type="NCBI Taxonomy" id="2615211"/>
    <lineage>
        <taxon>Bacteria</taxon>
        <taxon>Pseudomonadati</taxon>
        <taxon>Pseudomonadota</taxon>
        <taxon>Alphaproteobacteria</taxon>
        <taxon>Hyphomicrobiales</taxon>
        <taxon>Methylobacteriaceae</taxon>
        <taxon>Methylobacterium</taxon>
    </lineage>
</organism>
<dbReference type="RefSeq" id="WP_150966825.1">
    <property type="nucleotide sequence ID" value="NZ_VZZJ01000045.1"/>
</dbReference>
<dbReference type="EMBL" id="VZZJ01000045">
    <property type="protein sequence ID" value="KAB1068831.1"/>
    <property type="molecule type" value="Genomic_DNA"/>
</dbReference>
<evidence type="ECO:0000313" key="2">
    <source>
        <dbReference type="Proteomes" id="UP000441523"/>
    </source>
</evidence>
<evidence type="ECO:0000313" key="1">
    <source>
        <dbReference type="EMBL" id="KAB1068831.1"/>
    </source>
</evidence>
<keyword evidence="2" id="KW-1185">Reference proteome</keyword>